<keyword evidence="2" id="KW-0052">Apoplast</keyword>
<dbReference type="GO" id="GO:0005840">
    <property type="term" value="C:ribosome"/>
    <property type="evidence" value="ECO:0007669"/>
    <property type="project" value="UniProtKB-KW"/>
</dbReference>
<name>A0A6A3C246_HIBSY</name>
<dbReference type="Pfam" id="PF04674">
    <property type="entry name" value="Phi_1"/>
    <property type="match status" value="1"/>
</dbReference>
<dbReference type="GO" id="GO:0006412">
    <property type="term" value="P:translation"/>
    <property type="evidence" value="ECO:0007669"/>
    <property type="project" value="InterPro"/>
</dbReference>
<dbReference type="PANTHER" id="PTHR31279">
    <property type="entry name" value="PROTEIN EXORDIUM-LIKE 5"/>
    <property type="match status" value="1"/>
</dbReference>
<dbReference type="InterPro" id="IPR011332">
    <property type="entry name" value="Ribosomal_zn-bd"/>
</dbReference>
<proteinExistence type="inferred from homology"/>
<organism evidence="10 11">
    <name type="scientific">Hibiscus syriacus</name>
    <name type="common">Rose of Sharon</name>
    <dbReference type="NCBI Taxonomy" id="106335"/>
    <lineage>
        <taxon>Eukaryota</taxon>
        <taxon>Viridiplantae</taxon>
        <taxon>Streptophyta</taxon>
        <taxon>Embryophyta</taxon>
        <taxon>Tracheophyta</taxon>
        <taxon>Spermatophyta</taxon>
        <taxon>Magnoliopsida</taxon>
        <taxon>eudicotyledons</taxon>
        <taxon>Gunneridae</taxon>
        <taxon>Pentapetalae</taxon>
        <taxon>rosids</taxon>
        <taxon>malvids</taxon>
        <taxon>Malvales</taxon>
        <taxon>Malvaceae</taxon>
        <taxon>Malvoideae</taxon>
        <taxon>Hibiscus</taxon>
    </lineage>
</organism>
<dbReference type="PANTHER" id="PTHR31279:SF18">
    <property type="entry name" value="PROTEIN EXORDIUM-LIKE 7"/>
    <property type="match status" value="1"/>
</dbReference>
<evidence type="ECO:0000313" key="10">
    <source>
        <dbReference type="EMBL" id="KAE8722934.1"/>
    </source>
</evidence>
<dbReference type="SUPFAM" id="SSF57829">
    <property type="entry name" value="Zn-binding ribosomal proteins"/>
    <property type="match status" value="1"/>
</dbReference>
<keyword evidence="11" id="KW-1185">Reference proteome</keyword>
<protein>
    <submittedName>
        <fullName evidence="10">Ubiquitin-40S ribosomal protein S27a</fullName>
    </submittedName>
</protein>
<comment type="caution">
    <text evidence="10">The sequence shown here is derived from an EMBL/GenBank/DDBJ whole genome shotgun (WGS) entry which is preliminary data.</text>
</comment>
<dbReference type="InterPro" id="IPR038582">
    <property type="entry name" value="Ribosomal_eS31_euk-type_sf"/>
</dbReference>
<dbReference type="InterPro" id="IPR002906">
    <property type="entry name" value="Ribosomal_eS31"/>
</dbReference>
<evidence type="ECO:0000256" key="8">
    <source>
        <dbReference type="ARBA" id="ARBA00023591"/>
    </source>
</evidence>
<dbReference type="GO" id="GO:1990904">
    <property type="term" value="C:ribonucleoprotein complex"/>
    <property type="evidence" value="ECO:0007669"/>
    <property type="project" value="UniProtKB-KW"/>
</dbReference>
<keyword evidence="6 10" id="KW-0689">Ribosomal protein</keyword>
<evidence type="ECO:0000259" key="9">
    <source>
        <dbReference type="SMART" id="SM01402"/>
    </source>
</evidence>
<evidence type="ECO:0000256" key="1">
    <source>
        <dbReference type="ARBA" id="ARBA00004271"/>
    </source>
</evidence>
<dbReference type="GO" id="GO:0048046">
    <property type="term" value="C:apoplast"/>
    <property type="evidence" value="ECO:0007669"/>
    <property type="project" value="UniProtKB-SubCell"/>
</dbReference>
<dbReference type="Pfam" id="PF01599">
    <property type="entry name" value="Ribosomal_S27"/>
    <property type="match status" value="1"/>
</dbReference>
<comment type="subcellular location">
    <subcellularLocation>
        <location evidence="1">Secreted</location>
        <location evidence="1">Extracellular space</location>
        <location evidence="1">Apoplast</location>
    </subcellularLocation>
</comment>
<evidence type="ECO:0000256" key="4">
    <source>
        <dbReference type="ARBA" id="ARBA00022729"/>
    </source>
</evidence>
<dbReference type="InterPro" id="IPR006766">
    <property type="entry name" value="EXORDIUM-like"/>
</dbReference>
<dbReference type="EMBL" id="VEPZ02000548">
    <property type="protein sequence ID" value="KAE8722934.1"/>
    <property type="molecule type" value="Genomic_DNA"/>
</dbReference>
<feature type="domain" description="Small ribosomal subunit protein eS31" evidence="9">
    <location>
        <begin position="46"/>
        <end position="91"/>
    </location>
</feature>
<evidence type="ECO:0000313" key="11">
    <source>
        <dbReference type="Proteomes" id="UP000436088"/>
    </source>
</evidence>
<evidence type="ECO:0000256" key="6">
    <source>
        <dbReference type="ARBA" id="ARBA00022980"/>
    </source>
</evidence>
<evidence type="ECO:0000256" key="5">
    <source>
        <dbReference type="ARBA" id="ARBA00022833"/>
    </source>
</evidence>
<evidence type="ECO:0000256" key="2">
    <source>
        <dbReference type="ARBA" id="ARBA00022523"/>
    </source>
</evidence>
<dbReference type="Gene3D" id="6.20.50.150">
    <property type="match status" value="1"/>
</dbReference>
<dbReference type="SMART" id="SM01402">
    <property type="entry name" value="Ribosomal_S27"/>
    <property type="match status" value="1"/>
</dbReference>
<keyword evidence="4" id="KW-0732">Signal</keyword>
<keyword evidence="7" id="KW-0687">Ribonucleoprotein</keyword>
<sequence length="208" mass="23262">MDSIIIFNQTQKESTLHLVLRLTGGAKKRKKKTYTKPKKKKVKLAVLQFYKVGESGKVQRSRKECPDAECGAGTFMANHFDRHYCGTGNHQGTMRDFIVSLSSSSSVPYPSVSDWWKTVRLYTDQTGSNITGTISLSGEFYDTGYSYGVYLSLLSMQSVIDSAVTSPSRPLPLNTHNGLYLVLTSNDVWVEESCEKKILWAKCHGLET</sequence>
<keyword evidence="5" id="KW-0862">Zinc</keyword>
<dbReference type="AlphaFoldDB" id="A0A6A3C246"/>
<reference evidence="10" key="1">
    <citation type="submission" date="2019-09" db="EMBL/GenBank/DDBJ databases">
        <title>Draft genome information of white flower Hibiscus syriacus.</title>
        <authorList>
            <person name="Kim Y.-M."/>
        </authorList>
    </citation>
    <scope>NUCLEOTIDE SEQUENCE [LARGE SCALE GENOMIC DNA]</scope>
    <source>
        <strain evidence="10">YM2019G1</strain>
    </source>
</reference>
<accession>A0A6A3C246</accession>
<gene>
    <name evidence="10" type="ORF">F3Y22_tig00013285pilonHSYRG00074</name>
</gene>
<comment type="similarity">
    <text evidence="8">Belongs to the EXORDIUM family.</text>
</comment>
<evidence type="ECO:0000256" key="3">
    <source>
        <dbReference type="ARBA" id="ARBA00022525"/>
    </source>
</evidence>
<dbReference type="Proteomes" id="UP000436088">
    <property type="component" value="Unassembled WGS sequence"/>
</dbReference>
<keyword evidence="3" id="KW-0964">Secreted</keyword>
<evidence type="ECO:0000256" key="7">
    <source>
        <dbReference type="ARBA" id="ARBA00023274"/>
    </source>
</evidence>
<dbReference type="GO" id="GO:0003735">
    <property type="term" value="F:structural constituent of ribosome"/>
    <property type="evidence" value="ECO:0007669"/>
    <property type="project" value="InterPro"/>
</dbReference>